<dbReference type="InterPro" id="IPR001753">
    <property type="entry name" value="Enoyl-CoA_hydra/iso"/>
</dbReference>
<gene>
    <name evidence="2" type="ORF">D0433_14170</name>
</gene>
<comment type="caution">
    <text evidence="2">The sequence shown here is derived from an EMBL/GenBank/DDBJ whole genome shotgun (WGS) entry which is preliminary data.</text>
</comment>
<proteinExistence type="inferred from homology"/>
<comment type="similarity">
    <text evidence="1">Belongs to the enoyl-CoA hydratase/isomerase family.</text>
</comment>
<dbReference type="SUPFAM" id="SSF52096">
    <property type="entry name" value="ClpP/crotonase"/>
    <property type="match status" value="1"/>
</dbReference>
<dbReference type="Gene3D" id="3.90.226.10">
    <property type="entry name" value="2-enoyl-CoA Hydratase, Chain A, domain 1"/>
    <property type="match status" value="1"/>
</dbReference>
<evidence type="ECO:0000313" key="3">
    <source>
        <dbReference type="Proteomes" id="UP000266389"/>
    </source>
</evidence>
<dbReference type="PANTHER" id="PTHR42964">
    <property type="entry name" value="ENOYL-COA HYDRATASE"/>
    <property type="match status" value="1"/>
</dbReference>
<keyword evidence="2" id="KW-0413">Isomerase</keyword>
<dbReference type="Gene3D" id="1.10.12.10">
    <property type="entry name" value="Lyase 2-enoyl-coa Hydratase, Chain A, domain 2"/>
    <property type="match status" value="1"/>
</dbReference>
<accession>A0A395LXL1</accession>
<protein>
    <submittedName>
        <fullName evidence="2">Enoyl-CoA hydratase/isomerase family protein</fullName>
    </submittedName>
</protein>
<dbReference type="EMBL" id="PHFL01000073">
    <property type="protein sequence ID" value="RFM22848.1"/>
    <property type="molecule type" value="Genomic_DNA"/>
</dbReference>
<dbReference type="Proteomes" id="UP000266389">
    <property type="component" value="Unassembled WGS sequence"/>
</dbReference>
<dbReference type="InterPro" id="IPR014748">
    <property type="entry name" value="Enoyl-CoA_hydra_C"/>
</dbReference>
<evidence type="ECO:0000256" key="1">
    <source>
        <dbReference type="ARBA" id="ARBA00005254"/>
    </source>
</evidence>
<dbReference type="AlphaFoldDB" id="A0A395LXL1"/>
<sequence length="260" mass="28939">MNFTQLRYETSGRRAYITLNRPEKRNALTPTLVSELRQAFREANHDESVRVVILQAEGKAFCAGLDLDELRKLTDKSVMENLYDSEMLAALFREIYTHSKFVICKVQGAAFAGGCGLACAGDVTIADKEHAKFSYSEAKIGFVPAIVAALILRRSRQAGVREMLLRANVLTADDALRLGIINYSVPSHELNARVEQVAQEVCDTVSPTSIALTKRLLWSIETMSLDDAMNFALHLNALSRQTDDLKKGLAAFLNKETLKW</sequence>
<dbReference type="InterPro" id="IPR051683">
    <property type="entry name" value="Enoyl-CoA_Hydratase/Isomerase"/>
</dbReference>
<organism evidence="2 3">
    <name type="scientific">Candidatus Thermochlorobacter aerophilus</name>
    <dbReference type="NCBI Taxonomy" id="1868324"/>
    <lineage>
        <taxon>Bacteria</taxon>
        <taxon>Pseudomonadati</taxon>
        <taxon>Chlorobiota</taxon>
        <taxon>Chlorobiia</taxon>
        <taxon>Chlorobiales</taxon>
        <taxon>Candidatus Thermochlorobacteriaceae</taxon>
        <taxon>Candidatus Thermochlorobacter</taxon>
    </lineage>
</organism>
<dbReference type="Pfam" id="PF00378">
    <property type="entry name" value="ECH_1"/>
    <property type="match status" value="1"/>
</dbReference>
<dbReference type="CDD" id="cd06558">
    <property type="entry name" value="crotonase-like"/>
    <property type="match status" value="1"/>
</dbReference>
<name>A0A395LXL1_9BACT</name>
<reference evidence="2 3" key="1">
    <citation type="journal article" date="2011" name="ISME J.">
        <title>Community ecology of hot spring cyanobacterial mats: predominant populations and their functional potential.</title>
        <authorList>
            <person name="Klatt C.G."/>
            <person name="Wood J.M."/>
            <person name="Rusch D.B."/>
            <person name="Bateson M.M."/>
            <person name="Hamamura N."/>
            <person name="Heidelberg J.F."/>
            <person name="Grossman A.R."/>
            <person name="Bhaya D."/>
            <person name="Cohan F.M."/>
            <person name="Kuhl M."/>
            <person name="Bryant D.A."/>
            <person name="Ward D.M."/>
        </authorList>
    </citation>
    <scope>NUCLEOTIDE SEQUENCE [LARGE SCALE GENOMIC DNA]</scope>
    <source>
        <strain evidence="2">OS</strain>
    </source>
</reference>
<dbReference type="GO" id="GO:0016853">
    <property type="term" value="F:isomerase activity"/>
    <property type="evidence" value="ECO:0007669"/>
    <property type="project" value="UniProtKB-KW"/>
</dbReference>
<dbReference type="PANTHER" id="PTHR42964:SF1">
    <property type="entry name" value="POLYKETIDE BIOSYNTHESIS ENOYL-COA HYDRATASE PKSH-RELATED"/>
    <property type="match status" value="1"/>
</dbReference>
<evidence type="ECO:0000313" key="2">
    <source>
        <dbReference type="EMBL" id="RFM22848.1"/>
    </source>
</evidence>
<dbReference type="InterPro" id="IPR029045">
    <property type="entry name" value="ClpP/crotonase-like_dom_sf"/>
</dbReference>